<organism evidence="1 2">
    <name type="scientific">Candidatus Sphingobacterium stercoripullorum</name>
    <dbReference type="NCBI Taxonomy" id="2838759"/>
    <lineage>
        <taxon>Bacteria</taxon>
        <taxon>Pseudomonadati</taxon>
        <taxon>Bacteroidota</taxon>
        <taxon>Sphingobacteriia</taxon>
        <taxon>Sphingobacteriales</taxon>
        <taxon>Sphingobacteriaceae</taxon>
        <taxon>Sphingobacterium</taxon>
    </lineage>
</organism>
<evidence type="ECO:0000313" key="1">
    <source>
        <dbReference type="EMBL" id="HIX54443.1"/>
    </source>
</evidence>
<reference evidence="1" key="2">
    <citation type="submission" date="2021-04" db="EMBL/GenBank/DDBJ databases">
        <authorList>
            <person name="Gilroy R."/>
        </authorList>
    </citation>
    <scope>NUCLEOTIDE SEQUENCE</scope>
    <source>
        <strain evidence="1">1719</strain>
    </source>
</reference>
<reference evidence="1" key="1">
    <citation type="journal article" date="2021" name="PeerJ">
        <title>Extensive microbial diversity within the chicken gut microbiome revealed by metagenomics and culture.</title>
        <authorList>
            <person name="Gilroy R."/>
            <person name="Ravi A."/>
            <person name="Getino M."/>
            <person name="Pursley I."/>
            <person name="Horton D.L."/>
            <person name="Alikhan N.F."/>
            <person name="Baker D."/>
            <person name="Gharbi K."/>
            <person name="Hall N."/>
            <person name="Watson M."/>
            <person name="Adriaenssens E.M."/>
            <person name="Foster-Nyarko E."/>
            <person name="Jarju S."/>
            <person name="Secka A."/>
            <person name="Antonio M."/>
            <person name="Oren A."/>
            <person name="Chaudhuri R.R."/>
            <person name="La Ragione R."/>
            <person name="Hildebrand F."/>
            <person name="Pallen M.J."/>
        </authorList>
    </citation>
    <scope>NUCLEOTIDE SEQUENCE</scope>
    <source>
        <strain evidence="1">1719</strain>
    </source>
</reference>
<gene>
    <name evidence="1" type="ORF">H9853_05405</name>
</gene>
<dbReference type="Proteomes" id="UP000824156">
    <property type="component" value="Unassembled WGS sequence"/>
</dbReference>
<dbReference type="EMBL" id="DXEZ01000150">
    <property type="protein sequence ID" value="HIX54443.1"/>
    <property type="molecule type" value="Genomic_DNA"/>
</dbReference>
<protein>
    <submittedName>
        <fullName evidence="1">Uncharacterized protein</fullName>
    </submittedName>
</protein>
<comment type="caution">
    <text evidence="1">The sequence shown here is derived from an EMBL/GenBank/DDBJ whole genome shotgun (WGS) entry which is preliminary data.</text>
</comment>
<sequence>MNQNITNIKEVKAEIRRLKLLRTEQENYLSDQYFLLKHQIEKPVRIFNSVFSSIPGVDMAKELFRSNAHSGTKNDWVTKALRLGTPFLLNRTLLRRAGWLKKLIVMTLSEGAISGMNKSFFTNLIEKFKPKKKKIKKKMTAGPIDWEQEGIG</sequence>
<proteinExistence type="predicted"/>
<evidence type="ECO:0000313" key="2">
    <source>
        <dbReference type="Proteomes" id="UP000824156"/>
    </source>
</evidence>
<name>A0A9D2AYD8_9SPHI</name>
<dbReference type="AlphaFoldDB" id="A0A9D2AYD8"/>
<accession>A0A9D2AYD8</accession>